<keyword evidence="2 3" id="KW-0560">Oxidoreductase</keyword>
<dbReference type="PRINTS" id="PR00080">
    <property type="entry name" value="SDRFAMILY"/>
</dbReference>
<evidence type="ECO:0000256" key="1">
    <source>
        <dbReference type="ARBA" id="ARBA00006484"/>
    </source>
</evidence>
<dbReference type="RefSeq" id="WP_184594327.1">
    <property type="nucleotide sequence ID" value="NZ_BMUP01000006.1"/>
</dbReference>
<dbReference type="SUPFAM" id="SSF51735">
    <property type="entry name" value="NAD(P)-binding Rossmann-fold domains"/>
    <property type="match status" value="1"/>
</dbReference>
<proteinExistence type="inferred from homology"/>
<gene>
    <name evidence="3" type="ORF">FHS41_004596</name>
</gene>
<dbReference type="Proteomes" id="UP000572907">
    <property type="component" value="Unassembled WGS sequence"/>
</dbReference>
<comment type="similarity">
    <text evidence="1">Belongs to the short-chain dehydrogenases/reductases (SDR) family.</text>
</comment>
<dbReference type="InterPro" id="IPR020904">
    <property type="entry name" value="Sc_DH/Rdtase_CS"/>
</dbReference>
<evidence type="ECO:0000313" key="4">
    <source>
        <dbReference type="Proteomes" id="UP000572907"/>
    </source>
</evidence>
<comment type="caution">
    <text evidence="3">The sequence shown here is derived from an EMBL/GenBank/DDBJ whole genome shotgun (WGS) entry which is preliminary data.</text>
</comment>
<evidence type="ECO:0000313" key="3">
    <source>
        <dbReference type="EMBL" id="MBB3078089.1"/>
    </source>
</evidence>
<dbReference type="PANTHER" id="PTHR48107">
    <property type="entry name" value="NADPH-DEPENDENT ALDEHYDE REDUCTASE-LIKE PROTEIN, CHLOROPLASTIC-RELATED"/>
    <property type="match status" value="1"/>
</dbReference>
<dbReference type="PROSITE" id="PS00061">
    <property type="entry name" value="ADH_SHORT"/>
    <property type="match status" value="1"/>
</dbReference>
<dbReference type="InterPro" id="IPR002347">
    <property type="entry name" value="SDR_fam"/>
</dbReference>
<evidence type="ECO:0000256" key="2">
    <source>
        <dbReference type="ARBA" id="ARBA00023002"/>
    </source>
</evidence>
<dbReference type="AlphaFoldDB" id="A0A7W4ZSY3"/>
<dbReference type="GO" id="GO:0004316">
    <property type="term" value="F:3-oxoacyl-[acyl-carrier-protein] reductase (NADPH) activity"/>
    <property type="evidence" value="ECO:0007669"/>
    <property type="project" value="UniProtKB-EC"/>
</dbReference>
<dbReference type="PANTHER" id="PTHR48107:SF7">
    <property type="entry name" value="RE15974P"/>
    <property type="match status" value="1"/>
</dbReference>
<dbReference type="FunFam" id="3.40.50.720:FF:000084">
    <property type="entry name" value="Short-chain dehydrogenase reductase"/>
    <property type="match status" value="1"/>
</dbReference>
<dbReference type="EMBL" id="JACHXE010000004">
    <property type="protein sequence ID" value="MBB3078089.1"/>
    <property type="molecule type" value="Genomic_DNA"/>
</dbReference>
<protein>
    <submittedName>
        <fullName evidence="3">3-oxoacyl-[acyl-carrier protein] reductase</fullName>
        <ecNumber evidence="3">1.1.1.100</ecNumber>
    </submittedName>
</protein>
<dbReference type="EC" id="1.1.1.100" evidence="3"/>
<dbReference type="PRINTS" id="PR00081">
    <property type="entry name" value="GDHRDH"/>
</dbReference>
<sequence>MSLENKVAIVTGATRGIGRAVAERLGRDGAAVVVNYRAERDGAKQSAEDVVEAITSAGGRAVAVAGDVSRSGDVQGLFDAAEEHFGGVDILVNNAAMFAAAPLEYLPEEVFDQLLAVNLKSVYFSGQQATARLRDGGRIVNIAAGLPNGGIAFMGAYGATKAGVEVLSRSLAHALGARGITVNAVLPGPTDTDMLSEEARKAEAQIIGSTPLGRLGRPADLADVVAFLASDDSRWVTAQAIAVNGGFE</sequence>
<dbReference type="NCBIfam" id="NF005559">
    <property type="entry name" value="PRK07231.1"/>
    <property type="match status" value="1"/>
</dbReference>
<organism evidence="3 4">
    <name type="scientific">Streptomyces violarus</name>
    <dbReference type="NCBI Taxonomy" id="67380"/>
    <lineage>
        <taxon>Bacteria</taxon>
        <taxon>Bacillati</taxon>
        <taxon>Actinomycetota</taxon>
        <taxon>Actinomycetes</taxon>
        <taxon>Kitasatosporales</taxon>
        <taxon>Streptomycetaceae</taxon>
        <taxon>Streptomyces</taxon>
    </lineage>
</organism>
<dbReference type="Pfam" id="PF13561">
    <property type="entry name" value="adh_short_C2"/>
    <property type="match status" value="1"/>
</dbReference>
<dbReference type="InterPro" id="IPR036291">
    <property type="entry name" value="NAD(P)-bd_dom_sf"/>
</dbReference>
<accession>A0A7W4ZSY3</accession>
<name>A0A7W4ZSY3_9ACTN</name>
<keyword evidence="4" id="KW-1185">Reference proteome</keyword>
<reference evidence="3 4" key="1">
    <citation type="submission" date="2020-08" db="EMBL/GenBank/DDBJ databases">
        <title>Genomic Encyclopedia of Type Strains, Phase III (KMG-III): the genomes of soil and plant-associated and newly described type strains.</title>
        <authorList>
            <person name="Whitman W."/>
        </authorList>
    </citation>
    <scope>NUCLEOTIDE SEQUENCE [LARGE SCALE GENOMIC DNA]</scope>
    <source>
        <strain evidence="3 4">CECT 3237</strain>
    </source>
</reference>
<dbReference type="Gene3D" id="3.40.50.720">
    <property type="entry name" value="NAD(P)-binding Rossmann-like Domain"/>
    <property type="match status" value="1"/>
</dbReference>